<dbReference type="InterPro" id="IPR000801">
    <property type="entry name" value="Esterase-like"/>
</dbReference>
<dbReference type="Proteomes" id="UP000003639">
    <property type="component" value="Unassembled WGS sequence"/>
</dbReference>
<feature type="transmembrane region" description="Helical" evidence="1">
    <location>
        <begin position="97"/>
        <end position="117"/>
    </location>
</feature>
<organism evidence="2 3">
    <name type="scientific">Pseudoflavonifractor capillosus ATCC 29799</name>
    <dbReference type="NCBI Taxonomy" id="411467"/>
    <lineage>
        <taxon>Bacteria</taxon>
        <taxon>Bacillati</taxon>
        <taxon>Bacillota</taxon>
        <taxon>Clostridia</taxon>
        <taxon>Eubacteriales</taxon>
        <taxon>Oscillospiraceae</taxon>
        <taxon>Pseudoflavonifractor</taxon>
    </lineage>
</organism>
<evidence type="ECO:0000313" key="2">
    <source>
        <dbReference type="EMBL" id="EDN01463.1"/>
    </source>
</evidence>
<reference evidence="2 3" key="2">
    <citation type="submission" date="2007-06" db="EMBL/GenBank/DDBJ databases">
        <title>Draft genome sequence of Pseudoflavonifractor capillosus ATCC 29799.</title>
        <authorList>
            <person name="Sudarsanam P."/>
            <person name="Ley R."/>
            <person name="Guruge J."/>
            <person name="Turnbaugh P.J."/>
            <person name="Mahowald M."/>
            <person name="Liep D."/>
            <person name="Gordon J."/>
        </authorList>
    </citation>
    <scope>NUCLEOTIDE SEQUENCE [LARGE SCALE GENOMIC DNA]</scope>
    <source>
        <strain evidence="2 3">ATCC 29799</strain>
    </source>
</reference>
<dbReference type="GO" id="GO:0016747">
    <property type="term" value="F:acyltransferase activity, transferring groups other than amino-acyl groups"/>
    <property type="evidence" value="ECO:0007669"/>
    <property type="project" value="TreeGrafter"/>
</dbReference>
<dbReference type="AlphaFoldDB" id="A6NQW7"/>
<reference evidence="2 3" key="1">
    <citation type="submission" date="2007-04" db="EMBL/GenBank/DDBJ databases">
        <authorList>
            <person name="Fulton L."/>
            <person name="Clifton S."/>
            <person name="Fulton B."/>
            <person name="Xu J."/>
            <person name="Minx P."/>
            <person name="Pepin K.H."/>
            <person name="Johnson M."/>
            <person name="Thiruvilangam P."/>
            <person name="Bhonagiri V."/>
            <person name="Nash W.E."/>
            <person name="Mardis E.R."/>
            <person name="Wilson R.K."/>
        </authorList>
    </citation>
    <scope>NUCLEOTIDE SEQUENCE [LARGE SCALE GENOMIC DNA]</scope>
    <source>
        <strain evidence="2 3">ATCC 29799</strain>
    </source>
</reference>
<keyword evidence="1" id="KW-0472">Membrane</keyword>
<gene>
    <name evidence="2" type="ORF">BACCAP_00591</name>
</gene>
<feature type="transmembrane region" description="Helical" evidence="1">
    <location>
        <begin position="129"/>
        <end position="147"/>
    </location>
</feature>
<keyword evidence="3" id="KW-1185">Reference proteome</keyword>
<accession>A6NQW7</accession>
<evidence type="ECO:0000313" key="3">
    <source>
        <dbReference type="Proteomes" id="UP000003639"/>
    </source>
</evidence>
<dbReference type="SUPFAM" id="SSF53474">
    <property type="entry name" value="alpha/beta-Hydrolases"/>
    <property type="match status" value="1"/>
</dbReference>
<keyword evidence="1" id="KW-0812">Transmembrane</keyword>
<dbReference type="ESTHER" id="9bace-a6nqw7">
    <property type="family name" value="A85-Feruloyl-Esterase"/>
</dbReference>
<proteinExistence type="predicted"/>
<evidence type="ECO:0000256" key="1">
    <source>
        <dbReference type="SAM" id="Phobius"/>
    </source>
</evidence>
<dbReference type="PANTHER" id="PTHR48098:SF1">
    <property type="entry name" value="DIACYLGLYCEROL ACYLTRANSFERASE_MYCOLYLTRANSFERASE AG85A"/>
    <property type="match status" value="1"/>
</dbReference>
<comment type="caution">
    <text evidence="2">The sequence shown here is derived from an EMBL/GenBank/DDBJ whole genome shotgun (WGS) entry which is preliminary data.</text>
</comment>
<dbReference type="Gene3D" id="3.40.50.1820">
    <property type="entry name" value="alpha/beta hydrolase"/>
    <property type="match status" value="1"/>
</dbReference>
<feature type="transmembrane region" description="Helical" evidence="1">
    <location>
        <begin position="20"/>
        <end position="41"/>
    </location>
</feature>
<sequence>MEVVPLREHRLKTWKEPGAVCLLATVLIALVAAVDIVRYALLGSALPLANLCLIEVLLLLLCLLSWQSRLPALLLAVAVPALMLGITTNYLEMGLFNLGFFIQAGVALIAAVTGTVFQLRQKIPPRRPNIWTAAALAVILVGGVAFWQGNAAASRSAQTVGRDIWAVPDRFSQPCEQGGTVEEITYRTRAYATDQREVEKTAYVYLPAGYDPEEQYNILYLLHGTGDDERAWLLEHSENKDMVDQLIAQGVIEPLIIVTPTFYVEDDCSDNLDALTYSFAQELREDLMPAVESRYATYAPSCDAQGFTESRDHRAFAGLSRGAVTTYHSAMCGSLDYFSWFGTFSGSRTGADYFRETIQSEAFGDYPIHYLYVSSGTLDFALPGQIQDYDALLEMEPRLTEGVNTNFDVFPMQSHSWENWHLALYNFLQKVF</sequence>
<name>A6NQW7_9FIRM</name>
<dbReference type="Pfam" id="PF00756">
    <property type="entry name" value="Esterase"/>
    <property type="match status" value="1"/>
</dbReference>
<dbReference type="eggNOG" id="COG2382">
    <property type="taxonomic scope" value="Bacteria"/>
</dbReference>
<feature type="transmembrane region" description="Helical" evidence="1">
    <location>
        <begin position="47"/>
        <end position="66"/>
    </location>
</feature>
<feature type="transmembrane region" description="Helical" evidence="1">
    <location>
        <begin position="73"/>
        <end position="91"/>
    </location>
</feature>
<dbReference type="STRING" id="411467.BACCAP_00591"/>
<keyword evidence="1" id="KW-1133">Transmembrane helix</keyword>
<dbReference type="InterPro" id="IPR029058">
    <property type="entry name" value="AB_hydrolase_fold"/>
</dbReference>
<dbReference type="PANTHER" id="PTHR48098">
    <property type="entry name" value="ENTEROCHELIN ESTERASE-RELATED"/>
    <property type="match status" value="1"/>
</dbReference>
<protein>
    <submittedName>
        <fullName evidence="2">Putative esterase</fullName>
    </submittedName>
</protein>
<dbReference type="EMBL" id="AAXG02000005">
    <property type="protein sequence ID" value="EDN01463.1"/>
    <property type="molecule type" value="Genomic_DNA"/>
</dbReference>
<dbReference type="InterPro" id="IPR050583">
    <property type="entry name" value="Mycobacterial_A85_antigen"/>
</dbReference>